<dbReference type="InterPro" id="IPR013762">
    <property type="entry name" value="Integrase-like_cat_sf"/>
</dbReference>
<dbReference type="PROSITE" id="PS51898">
    <property type="entry name" value="TYR_RECOMBINASE"/>
    <property type="match status" value="1"/>
</dbReference>
<dbReference type="Pfam" id="PF00589">
    <property type="entry name" value="Phage_integrase"/>
    <property type="match status" value="1"/>
</dbReference>
<proteinExistence type="inferred from homology"/>
<keyword evidence="3" id="KW-0233">DNA recombination</keyword>
<evidence type="ECO:0000313" key="5">
    <source>
        <dbReference type="EMBL" id="URF03346.1"/>
    </source>
</evidence>
<dbReference type="EMBL" id="CP097330">
    <property type="protein sequence ID" value="URF03346.1"/>
    <property type="molecule type" value="Genomic_DNA"/>
</dbReference>
<dbReference type="GO" id="GO:0003677">
    <property type="term" value="F:DNA binding"/>
    <property type="evidence" value="ECO:0007669"/>
    <property type="project" value="InterPro"/>
</dbReference>
<dbReference type="KEGG" id="ccam:M5D45_12490"/>
<dbReference type="RefSeq" id="WP_250024709.1">
    <property type="nucleotide sequence ID" value="NZ_CP097330.1"/>
</dbReference>
<dbReference type="InterPro" id="IPR002104">
    <property type="entry name" value="Integrase_catalytic"/>
</dbReference>
<feature type="domain" description="Tyr recombinase" evidence="4">
    <location>
        <begin position="231"/>
        <end position="424"/>
    </location>
</feature>
<evidence type="ECO:0000256" key="3">
    <source>
        <dbReference type="ARBA" id="ARBA00023172"/>
    </source>
</evidence>
<name>A0AAE9HYV2_9BURK</name>
<gene>
    <name evidence="5" type="ORF">M5D45_12490</name>
</gene>
<comment type="similarity">
    <text evidence="1">Belongs to the 'phage' integrase family.</text>
</comment>
<dbReference type="InterPro" id="IPR025166">
    <property type="entry name" value="Integrase_DNA_bind_dom"/>
</dbReference>
<dbReference type="Proteomes" id="UP001056132">
    <property type="component" value="Chromosome 1"/>
</dbReference>
<reference evidence="5" key="1">
    <citation type="journal article" date="2022" name="Microbiol. Resour. Announc.">
        <title>Genome Sequence of Cupriavidus campinensis Strain G5, a Member of a Bacterial Consortium Capable of Polyethylene Degradation.</title>
        <authorList>
            <person name="Schneider B."/>
            <person name="Pfeiffer F."/>
            <person name="Dyall-Smith M."/>
            <person name="Kunte H.J."/>
        </authorList>
    </citation>
    <scope>NUCLEOTIDE SEQUENCE</scope>
    <source>
        <strain evidence="5">G5</strain>
    </source>
</reference>
<dbReference type="GO" id="GO:0006310">
    <property type="term" value="P:DNA recombination"/>
    <property type="evidence" value="ECO:0007669"/>
    <property type="project" value="UniProtKB-KW"/>
</dbReference>
<reference evidence="5" key="2">
    <citation type="submission" date="2022-05" db="EMBL/GenBank/DDBJ databases">
        <authorList>
            <person name="Kunte H.-J."/>
        </authorList>
    </citation>
    <scope>NUCLEOTIDE SEQUENCE</scope>
    <source>
        <strain evidence="5">G5</strain>
    </source>
</reference>
<evidence type="ECO:0000256" key="1">
    <source>
        <dbReference type="ARBA" id="ARBA00008857"/>
    </source>
</evidence>
<keyword evidence="2" id="KW-0229">DNA integration</keyword>
<dbReference type="InterPro" id="IPR011010">
    <property type="entry name" value="DNA_brk_join_enz"/>
</dbReference>
<evidence type="ECO:0000256" key="2">
    <source>
        <dbReference type="ARBA" id="ARBA00022908"/>
    </source>
</evidence>
<protein>
    <submittedName>
        <fullName evidence="5">Integrase family protein</fullName>
    </submittedName>
</protein>
<dbReference type="InterPro" id="IPR050808">
    <property type="entry name" value="Phage_Integrase"/>
</dbReference>
<dbReference type="Gene3D" id="3.30.160.390">
    <property type="entry name" value="Integrase, DNA-binding domain"/>
    <property type="match status" value="1"/>
</dbReference>
<dbReference type="InterPro" id="IPR038488">
    <property type="entry name" value="Integrase_DNA-bd_sf"/>
</dbReference>
<dbReference type="Gene3D" id="1.10.443.10">
    <property type="entry name" value="Intergrase catalytic core"/>
    <property type="match status" value="1"/>
</dbReference>
<organism evidence="5 6">
    <name type="scientific">Cupriavidus campinensis</name>
    <dbReference type="NCBI Taxonomy" id="151783"/>
    <lineage>
        <taxon>Bacteria</taxon>
        <taxon>Pseudomonadati</taxon>
        <taxon>Pseudomonadota</taxon>
        <taxon>Betaproteobacteria</taxon>
        <taxon>Burkholderiales</taxon>
        <taxon>Burkholderiaceae</taxon>
        <taxon>Cupriavidus</taxon>
    </lineage>
</organism>
<dbReference type="SUPFAM" id="SSF56349">
    <property type="entry name" value="DNA breaking-rejoining enzymes"/>
    <property type="match status" value="1"/>
</dbReference>
<dbReference type="PANTHER" id="PTHR30629">
    <property type="entry name" value="PROPHAGE INTEGRASE"/>
    <property type="match status" value="1"/>
</dbReference>
<dbReference type="PANTHER" id="PTHR30629:SF6">
    <property type="entry name" value="PROPHAGE INTEGRASE INTA-RELATED"/>
    <property type="match status" value="1"/>
</dbReference>
<dbReference type="GO" id="GO:0015074">
    <property type="term" value="P:DNA integration"/>
    <property type="evidence" value="ECO:0007669"/>
    <property type="project" value="UniProtKB-KW"/>
</dbReference>
<dbReference type="AlphaFoldDB" id="A0AAE9HYV2"/>
<sequence length="453" mass="50802">MAKVNFTARRVQEHSCPEGKAQSFLWDSASPGLGLRTTANGAKAYIFQGKIHGQTVRLTIGDPRSWSIEKAQEKARSLQTLIDDGKDPREAKAEAQAAHEAKQAAARRKDVTLGDAWTAYIAARRGRWSERHCLDHIRLADRGDRDWKRGKTIAAPVAALLDDRLSDLTRERIAAWLEKEAESRPTSAALSFRLLRAFARWCEDQADYKGLVSLDAFSSRISREHVPKAKSKDDCLQREQLPAWFAAVRAISNPVISAYLQGLLITGARREELGGLRWDDVDFRWGSLTIRDKVEGERTIPLPPYLASLLLDLKRRNDTPPNVNKLKEMEARGEKWKPSPWVFSSPASSNGRLAEPRNAHSKALTVAGLPHVSLHGLRRSFGTLCEWVEMPSGISAQIMGHKPSALAEKHYRRRPLDLLRAWHIKIEAWQLEQAGVKFKHDQARPGLKVIAAA</sequence>
<accession>A0AAE9HYV2</accession>
<evidence type="ECO:0000313" key="6">
    <source>
        <dbReference type="Proteomes" id="UP001056132"/>
    </source>
</evidence>
<dbReference type="Pfam" id="PF13356">
    <property type="entry name" value="Arm-DNA-bind_3"/>
    <property type="match status" value="1"/>
</dbReference>
<evidence type="ECO:0000259" key="4">
    <source>
        <dbReference type="PROSITE" id="PS51898"/>
    </source>
</evidence>